<dbReference type="GO" id="GO:0032259">
    <property type="term" value="P:methylation"/>
    <property type="evidence" value="ECO:0007669"/>
    <property type="project" value="UniProtKB-KW"/>
</dbReference>
<evidence type="ECO:0000259" key="1">
    <source>
        <dbReference type="Pfam" id="PF05050"/>
    </source>
</evidence>
<dbReference type="EMBL" id="JBBKZS010000004">
    <property type="protein sequence ID" value="MEJ8855280.1"/>
    <property type="molecule type" value="Genomic_DNA"/>
</dbReference>
<evidence type="ECO:0000313" key="3">
    <source>
        <dbReference type="Proteomes" id="UP001367030"/>
    </source>
</evidence>
<feature type="domain" description="Methyltransferase FkbM" evidence="1">
    <location>
        <begin position="93"/>
        <end position="230"/>
    </location>
</feature>
<dbReference type="PANTHER" id="PTHR34203:SF15">
    <property type="entry name" value="SLL1173 PROTEIN"/>
    <property type="match status" value="1"/>
</dbReference>
<sequence length="296" mass="32883">MLKSGIYQAILPVVRGFGRHRFFSSPLVTRLLWDTAPREAMMLASCPSESFVVAAGDQIIGQWLFKHREPFDFDKLQRVVGMLGEQRMKLLLDIGANIGTICIPAVNRGLFEKAIAFEPEPKNFSLLRANAELNRVADRITTHNIALGEKDDESLAFELSTENYGDHRARYGNGKSDPGRETIQVPSQTLDRILDGVDLSSTLLWMDTQGFEGYVLAGATRTLQRKLPLVTEFWPGGLINSGSMERFRGALQLAGYSSFCDLSEKKIAMRPFSLEALDALAQRLGTENGQTDLLVV</sequence>
<dbReference type="Pfam" id="PF05050">
    <property type="entry name" value="Methyltransf_21"/>
    <property type="match status" value="1"/>
</dbReference>
<keyword evidence="2" id="KW-0808">Transferase</keyword>
<dbReference type="Proteomes" id="UP001367030">
    <property type="component" value="Unassembled WGS sequence"/>
</dbReference>
<dbReference type="GO" id="GO:0008168">
    <property type="term" value="F:methyltransferase activity"/>
    <property type="evidence" value="ECO:0007669"/>
    <property type="project" value="UniProtKB-KW"/>
</dbReference>
<dbReference type="InterPro" id="IPR006342">
    <property type="entry name" value="FkbM_mtfrase"/>
</dbReference>
<name>A0ABU8X629_9BURK</name>
<organism evidence="2 3">
    <name type="scientific">Variovorax robiniae</name>
    <dbReference type="NCBI Taxonomy" id="1836199"/>
    <lineage>
        <taxon>Bacteria</taxon>
        <taxon>Pseudomonadati</taxon>
        <taxon>Pseudomonadota</taxon>
        <taxon>Betaproteobacteria</taxon>
        <taxon>Burkholderiales</taxon>
        <taxon>Comamonadaceae</taxon>
        <taxon>Variovorax</taxon>
    </lineage>
</organism>
<dbReference type="Gene3D" id="3.40.50.150">
    <property type="entry name" value="Vaccinia Virus protein VP39"/>
    <property type="match status" value="1"/>
</dbReference>
<accession>A0ABU8X629</accession>
<dbReference type="PANTHER" id="PTHR34203">
    <property type="entry name" value="METHYLTRANSFERASE, FKBM FAMILY PROTEIN"/>
    <property type="match status" value="1"/>
</dbReference>
<gene>
    <name evidence="2" type="ORF">WKW79_11910</name>
</gene>
<proteinExistence type="predicted"/>
<evidence type="ECO:0000313" key="2">
    <source>
        <dbReference type="EMBL" id="MEJ8855280.1"/>
    </source>
</evidence>
<dbReference type="InterPro" id="IPR029063">
    <property type="entry name" value="SAM-dependent_MTases_sf"/>
</dbReference>
<protein>
    <submittedName>
        <fullName evidence="2">FkbM family methyltransferase</fullName>
    </submittedName>
</protein>
<keyword evidence="2" id="KW-0489">Methyltransferase</keyword>
<dbReference type="InterPro" id="IPR052514">
    <property type="entry name" value="SAM-dependent_MTase"/>
</dbReference>
<comment type="caution">
    <text evidence="2">The sequence shown here is derived from an EMBL/GenBank/DDBJ whole genome shotgun (WGS) entry which is preliminary data.</text>
</comment>
<dbReference type="NCBIfam" id="TIGR01444">
    <property type="entry name" value="fkbM_fam"/>
    <property type="match status" value="1"/>
</dbReference>
<dbReference type="SUPFAM" id="SSF53335">
    <property type="entry name" value="S-adenosyl-L-methionine-dependent methyltransferases"/>
    <property type="match status" value="1"/>
</dbReference>
<reference evidence="2 3" key="1">
    <citation type="submission" date="2024-03" db="EMBL/GenBank/DDBJ databases">
        <title>Novel species of the genus Variovorax.</title>
        <authorList>
            <person name="Liu Q."/>
            <person name="Xin Y.-H."/>
        </authorList>
    </citation>
    <scope>NUCLEOTIDE SEQUENCE [LARGE SCALE GENOMIC DNA]</scope>
    <source>
        <strain evidence="2 3">KACC 18901</strain>
    </source>
</reference>
<dbReference type="RefSeq" id="WP_340335364.1">
    <property type="nucleotide sequence ID" value="NZ_JBBKZS010000004.1"/>
</dbReference>
<keyword evidence="3" id="KW-1185">Reference proteome</keyword>